<evidence type="ECO:0000313" key="3">
    <source>
        <dbReference type="EMBL" id="KAF2148991.1"/>
    </source>
</evidence>
<evidence type="ECO:0000313" key="4">
    <source>
        <dbReference type="Proteomes" id="UP000799439"/>
    </source>
</evidence>
<keyword evidence="2" id="KW-1133">Transmembrane helix</keyword>
<sequence length="240" mass="25580">MLSSQSNSAILSSLLQFQISTDYEALPPPQRTHARHHPASGSFKRVRSDTPPLLPRPGPFFPPGFLSNLGPPRGVSSGEGCALTVIPHLSPYHSANRIWPKFIHPSRHILMSAPLRTLVALPRHEVFSAPTRAANLSSSGPVMGSLWPALALPGESLLAWTGAGGARLVVGREAIGSPDARGAAAKQIKRSCLKTCILSGVLSGMAYLLILGKDARHGREGTSTYMLAVSLVYLNILLVF</sequence>
<feature type="transmembrane region" description="Helical" evidence="2">
    <location>
        <begin position="222"/>
        <end position="239"/>
    </location>
</feature>
<reference evidence="3" key="1">
    <citation type="journal article" date="2020" name="Stud. Mycol.">
        <title>101 Dothideomycetes genomes: a test case for predicting lifestyles and emergence of pathogens.</title>
        <authorList>
            <person name="Haridas S."/>
            <person name="Albert R."/>
            <person name="Binder M."/>
            <person name="Bloem J."/>
            <person name="Labutti K."/>
            <person name="Salamov A."/>
            <person name="Andreopoulos B."/>
            <person name="Baker S."/>
            <person name="Barry K."/>
            <person name="Bills G."/>
            <person name="Bluhm B."/>
            <person name="Cannon C."/>
            <person name="Castanera R."/>
            <person name="Culley D."/>
            <person name="Daum C."/>
            <person name="Ezra D."/>
            <person name="Gonzalez J."/>
            <person name="Henrissat B."/>
            <person name="Kuo A."/>
            <person name="Liang C."/>
            <person name="Lipzen A."/>
            <person name="Lutzoni F."/>
            <person name="Magnuson J."/>
            <person name="Mondo S."/>
            <person name="Nolan M."/>
            <person name="Ohm R."/>
            <person name="Pangilinan J."/>
            <person name="Park H.-J."/>
            <person name="Ramirez L."/>
            <person name="Alfaro M."/>
            <person name="Sun H."/>
            <person name="Tritt A."/>
            <person name="Yoshinaga Y."/>
            <person name="Zwiers L.-H."/>
            <person name="Turgeon B."/>
            <person name="Goodwin S."/>
            <person name="Spatafora J."/>
            <person name="Crous P."/>
            <person name="Grigoriev I."/>
        </authorList>
    </citation>
    <scope>NUCLEOTIDE SEQUENCE</scope>
    <source>
        <strain evidence="3">CBS 260.36</strain>
    </source>
</reference>
<dbReference type="EMBL" id="ML996092">
    <property type="protein sequence ID" value="KAF2148991.1"/>
    <property type="molecule type" value="Genomic_DNA"/>
</dbReference>
<gene>
    <name evidence="3" type="ORF">K461DRAFT_56049</name>
</gene>
<keyword evidence="2" id="KW-0812">Transmembrane</keyword>
<accession>A0A9P4MIP8</accession>
<keyword evidence="2" id="KW-0472">Membrane</keyword>
<keyword evidence="4" id="KW-1185">Reference proteome</keyword>
<feature type="transmembrane region" description="Helical" evidence="2">
    <location>
        <begin position="191"/>
        <end position="210"/>
    </location>
</feature>
<dbReference type="AlphaFoldDB" id="A0A9P4MIP8"/>
<name>A0A9P4MIP8_9PEZI</name>
<organism evidence="3 4">
    <name type="scientific">Myriangium duriaei CBS 260.36</name>
    <dbReference type="NCBI Taxonomy" id="1168546"/>
    <lineage>
        <taxon>Eukaryota</taxon>
        <taxon>Fungi</taxon>
        <taxon>Dikarya</taxon>
        <taxon>Ascomycota</taxon>
        <taxon>Pezizomycotina</taxon>
        <taxon>Dothideomycetes</taxon>
        <taxon>Dothideomycetidae</taxon>
        <taxon>Myriangiales</taxon>
        <taxon>Myriangiaceae</taxon>
        <taxon>Myriangium</taxon>
    </lineage>
</organism>
<evidence type="ECO:0000256" key="1">
    <source>
        <dbReference type="SAM" id="MobiDB-lite"/>
    </source>
</evidence>
<proteinExistence type="predicted"/>
<protein>
    <submittedName>
        <fullName evidence="3">Uncharacterized protein</fullName>
    </submittedName>
</protein>
<dbReference type="Proteomes" id="UP000799439">
    <property type="component" value="Unassembled WGS sequence"/>
</dbReference>
<evidence type="ECO:0000256" key="2">
    <source>
        <dbReference type="SAM" id="Phobius"/>
    </source>
</evidence>
<feature type="region of interest" description="Disordered" evidence="1">
    <location>
        <begin position="25"/>
        <end position="48"/>
    </location>
</feature>
<comment type="caution">
    <text evidence="3">The sequence shown here is derived from an EMBL/GenBank/DDBJ whole genome shotgun (WGS) entry which is preliminary data.</text>
</comment>